<sequence>MKTIMALCLAVLAVTARSQEEIVVTYTGQRQLSRAASEAIRASGYTPVISVDAYSLHIVGGQSWFQLDSIRFDEMEEAYYQKYLCWERTHKRYNQKAFVYETCATQADGSCYTGQIQYLAQVEIDRSRLRKLLGFSCYRASYEAGGHSYEVWFTEELPYPDGPFGLWPGRGVQPPLLPGLVLSLTDLSTGSHIEAKRIAILPVAELPDACDRAKDIAAFDKMGHFEDRKQSGIKLSGPEIEIGKWYSAWAR</sequence>
<dbReference type="EMBL" id="VOOR01000025">
    <property type="protein sequence ID" value="TXB62687.1"/>
    <property type="molecule type" value="Genomic_DNA"/>
</dbReference>
<reference evidence="1 2" key="1">
    <citation type="submission" date="2019-08" db="EMBL/GenBank/DDBJ databases">
        <title>Genome of Phaeodactylibacter luteus.</title>
        <authorList>
            <person name="Bowman J.P."/>
        </authorList>
    </citation>
    <scope>NUCLEOTIDE SEQUENCE [LARGE SCALE GENOMIC DNA]</scope>
    <source>
        <strain evidence="1 2">KCTC 42180</strain>
    </source>
</reference>
<accession>A0A5C6RKE4</accession>
<dbReference type="Proteomes" id="UP000321580">
    <property type="component" value="Unassembled WGS sequence"/>
</dbReference>
<gene>
    <name evidence="1" type="ORF">FRY97_12615</name>
</gene>
<dbReference type="AlphaFoldDB" id="A0A5C6RKE4"/>
<protein>
    <recommendedName>
        <fullName evidence="3">GLPGLI family protein</fullName>
    </recommendedName>
</protein>
<organism evidence="1 2">
    <name type="scientific">Phaeodactylibacter luteus</name>
    <dbReference type="NCBI Taxonomy" id="1564516"/>
    <lineage>
        <taxon>Bacteria</taxon>
        <taxon>Pseudomonadati</taxon>
        <taxon>Bacteroidota</taxon>
        <taxon>Saprospiria</taxon>
        <taxon>Saprospirales</taxon>
        <taxon>Haliscomenobacteraceae</taxon>
        <taxon>Phaeodactylibacter</taxon>
    </lineage>
</organism>
<comment type="caution">
    <text evidence="1">The sequence shown here is derived from an EMBL/GenBank/DDBJ whole genome shotgun (WGS) entry which is preliminary data.</text>
</comment>
<dbReference type="RefSeq" id="WP_147167903.1">
    <property type="nucleotide sequence ID" value="NZ_VOOR01000025.1"/>
</dbReference>
<proteinExistence type="predicted"/>
<evidence type="ECO:0000313" key="1">
    <source>
        <dbReference type="EMBL" id="TXB62687.1"/>
    </source>
</evidence>
<dbReference type="OrthoDB" id="1440774at2"/>
<name>A0A5C6RKE4_9BACT</name>
<evidence type="ECO:0000313" key="2">
    <source>
        <dbReference type="Proteomes" id="UP000321580"/>
    </source>
</evidence>
<keyword evidence="2" id="KW-1185">Reference proteome</keyword>
<evidence type="ECO:0008006" key="3">
    <source>
        <dbReference type="Google" id="ProtNLM"/>
    </source>
</evidence>